<feature type="region of interest" description="Disordered" evidence="1">
    <location>
        <begin position="112"/>
        <end position="178"/>
    </location>
</feature>
<feature type="region of interest" description="Disordered" evidence="1">
    <location>
        <begin position="1"/>
        <end position="44"/>
    </location>
</feature>
<evidence type="ECO:0000259" key="2">
    <source>
        <dbReference type="PROSITE" id="PS51183"/>
    </source>
</evidence>
<dbReference type="PANTHER" id="PTHR10694:SF50">
    <property type="entry name" value="JMJC DOMAIN CONTAINING PROTEIN, EXPRESSED"/>
    <property type="match status" value="1"/>
</dbReference>
<feature type="compositionally biased region" description="Basic and acidic residues" evidence="1">
    <location>
        <begin position="25"/>
        <end position="39"/>
    </location>
</feature>
<organism evidence="3 4">
    <name type="scientific">Oryza sativa subsp. japonica</name>
    <name type="common">Rice</name>
    <dbReference type="NCBI Taxonomy" id="39947"/>
    <lineage>
        <taxon>Eukaryota</taxon>
        <taxon>Viridiplantae</taxon>
        <taxon>Streptophyta</taxon>
        <taxon>Embryophyta</taxon>
        <taxon>Tracheophyta</taxon>
        <taxon>Spermatophyta</taxon>
        <taxon>Magnoliopsida</taxon>
        <taxon>Liliopsida</taxon>
        <taxon>Poales</taxon>
        <taxon>Poaceae</taxon>
        <taxon>BOP clade</taxon>
        <taxon>Oryzoideae</taxon>
        <taxon>Oryzeae</taxon>
        <taxon>Oryzinae</taxon>
        <taxon>Oryza</taxon>
        <taxon>Oryza sativa</taxon>
    </lineage>
</organism>
<dbReference type="PROSITE" id="PS51183">
    <property type="entry name" value="JMJN"/>
    <property type="match status" value="1"/>
</dbReference>
<reference evidence="3 4" key="2">
    <citation type="journal article" date="2013" name="Plant Cell Physiol.">
        <title>Rice Annotation Project Database (RAP-DB): an integrative and interactive database for rice genomics.</title>
        <authorList>
            <person name="Sakai H."/>
            <person name="Lee S.S."/>
            <person name="Tanaka T."/>
            <person name="Numa H."/>
            <person name="Kim J."/>
            <person name="Kawahara Y."/>
            <person name="Wakimoto H."/>
            <person name="Yang C.C."/>
            <person name="Iwamoto M."/>
            <person name="Abe T."/>
            <person name="Yamada Y."/>
            <person name="Muto A."/>
            <person name="Inokuchi H."/>
            <person name="Ikemura T."/>
            <person name="Matsumoto T."/>
            <person name="Sasaki T."/>
            <person name="Itoh T."/>
        </authorList>
    </citation>
    <scope>NUCLEOTIDE SEQUENCE [LARGE SCALE GENOMIC DNA]</scope>
    <source>
        <strain evidence="4">cv. Nipponbare</strain>
    </source>
</reference>
<gene>
    <name evidence="3" type="ordered locus">Os12g0169500</name>
    <name evidence="3" type="ORF">OSNPB_120169500</name>
</gene>
<dbReference type="Gene3D" id="2.60.120.650">
    <property type="entry name" value="Cupin"/>
    <property type="match status" value="1"/>
</dbReference>
<reference evidence="3 4" key="3">
    <citation type="journal article" date="2013" name="Rice">
        <title>Improvement of the Oryza sativa Nipponbare reference genome using next generation sequence and optical map data.</title>
        <authorList>
            <person name="Kawahara Y."/>
            <person name="de la Bastide M."/>
            <person name="Hamilton J.P."/>
            <person name="Kanamori H."/>
            <person name="McCombie W.R."/>
            <person name="Ouyang S."/>
            <person name="Schwartz D.C."/>
            <person name="Tanaka T."/>
            <person name="Wu J."/>
            <person name="Zhou S."/>
            <person name="Childs K.L."/>
            <person name="Davidson R.M."/>
            <person name="Lin H."/>
            <person name="Quesada-Ocampo L."/>
            <person name="Vaillancourt B."/>
            <person name="Sakai H."/>
            <person name="Lee S.S."/>
            <person name="Kim J."/>
            <person name="Numa H."/>
            <person name="Itoh T."/>
            <person name="Buell C.R."/>
            <person name="Matsumoto T."/>
        </authorList>
    </citation>
    <scope>NUCLEOTIDE SEQUENCE [LARGE SCALE GENOMIC DNA]</scope>
    <source>
        <strain evidence="4">cv. Nipponbare</strain>
    </source>
</reference>
<keyword evidence="4" id="KW-1185">Reference proteome</keyword>
<protein>
    <submittedName>
        <fullName evidence="3">Os12g0169500 protein</fullName>
    </submittedName>
</protein>
<evidence type="ECO:0000256" key="1">
    <source>
        <dbReference type="SAM" id="MobiDB-lite"/>
    </source>
</evidence>
<dbReference type="InterPro" id="IPR003349">
    <property type="entry name" value="JmjN"/>
</dbReference>
<dbReference type="PaxDb" id="39947-A0A0P0Y7A9"/>
<reference evidence="4" key="1">
    <citation type="journal article" date="2005" name="Nature">
        <title>The map-based sequence of the rice genome.</title>
        <authorList>
            <consortium name="International rice genome sequencing project (IRGSP)"/>
            <person name="Matsumoto T."/>
            <person name="Wu J."/>
            <person name="Kanamori H."/>
            <person name="Katayose Y."/>
            <person name="Fujisawa M."/>
            <person name="Namiki N."/>
            <person name="Mizuno H."/>
            <person name="Yamamoto K."/>
            <person name="Antonio B.A."/>
            <person name="Baba T."/>
            <person name="Sakata K."/>
            <person name="Nagamura Y."/>
            <person name="Aoki H."/>
            <person name="Arikawa K."/>
            <person name="Arita K."/>
            <person name="Bito T."/>
            <person name="Chiden Y."/>
            <person name="Fujitsuka N."/>
            <person name="Fukunaka R."/>
            <person name="Hamada M."/>
            <person name="Harada C."/>
            <person name="Hayashi A."/>
            <person name="Hijishita S."/>
            <person name="Honda M."/>
            <person name="Hosokawa S."/>
            <person name="Ichikawa Y."/>
            <person name="Idonuma A."/>
            <person name="Iijima M."/>
            <person name="Ikeda M."/>
            <person name="Ikeno M."/>
            <person name="Ito K."/>
            <person name="Ito S."/>
            <person name="Ito T."/>
            <person name="Ito Y."/>
            <person name="Ito Y."/>
            <person name="Iwabuchi A."/>
            <person name="Kamiya K."/>
            <person name="Karasawa W."/>
            <person name="Kurita K."/>
            <person name="Katagiri S."/>
            <person name="Kikuta A."/>
            <person name="Kobayashi H."/>
            <person name="Kobayashi N."/>
            <person name="Machita K."/>
            <person name="Maehara T."/>
            <person name="Masukawa M."/>
            <person name="Mizubayashi T."/>
            <person name="Mukai Y."/>
            <person name="Nagasaki H."/>
            <person name="Nagata Y."/>
            <person name="Naito S."/>
            <person name="Nakashima M."/>
            <person name="Nakama Y."/>
            <person name="Nakamichi Y."/>
            <person name="Nakamura M."/>
            <person name="Meguro A."/>
            <person name="Negishi M."/>
            <person name="Ohta I."/>
            <person name="Ohta T."/>
            <person name="Okamoto M."/>
            <person name="Ono N."/>
            <person name="Saji S."/>
            <person name="Sakaguchi M."/>
            <person name="Sakai K."/>
            <person name="Shibata M."/>
            <person name="Shimokawa T."/>
            <person name="Song J."/>
            <person name="Takazaki Y."/>
            <person name="Terasawa K."/>
            <person name="Tsugane M."/>
            <person name="Tsuji K."/>
            <person name="Ueda S."/>
            <person name="Waki K."/>
            <person name="Yamagata H."/>
            <person name="Yamamoto M."/>
            <person name="Yamamoto S."/>
            <person name="Yamane H."/>
            <person name="Yoshiki S."/>
            <person name="Yoshihara R."/>
            <person name="Yukawa K."/>
            <person name="Zhong H."/>
            <person name="Yano M."/>
            <person name="Yuan Q."/>
            <person name="Ouyang S."/>
            <person name="Liu J."/>
            <person name="Jones K.M."/>
            <person name="Gansberger K."/>
            <person name="Moffat K."/>
            <person name="Hill J."/>
            <person name="Bera J."/>
            <person name="Fadrosh D."/>
            <person name="Jin S."/>
            <person name="Johri S."/>
            <person name="Kim M."/>
            <person name="Overton L."/>
            <person name="Reardon M."/>
            <person name="Tsitrin T."/>
            <person name="Vuong H."/>
            <person name="Weaver B."/>
            <person name="Ciecko A."/>
            <person name="Tallon L."/>
            <person name="Jackson J."/>
            <person name="Pai G."/>
            <person name="Aken S.V."/>
            <person name="Utterback T."/>
            <person name="Reidmuller S."/>
            <person name="Feldblyum T."/>
            <person name="Hsiao J."/>
            <person name="Zismann V."/>
            <person name="Iobst S."/>
            <person name="de Vazeille A.R."/>
            <person name="Buell C.R."/>
            <person name="Ying K."/>
            <person name="Li Y."/>
            <person name="Lu T."/>
            <person name="Huang Y."/>
            <person name="Zhao Q."/>
            <person name="Feng Q."/>
            <person name="Zhang L."/>
            <person name="Zhu J."/>
            <person name="Weng Q."/>
            <person name="Mu J."/>
            <person name="Lu Y."/>
            <person name="Fan D."/>
            <person name="Liu Y."/>
            <person name="Guan J."/>
            <person name="Zhang Y."/>
            <person name="Yu S."/>
            <person name="Liu X."/>
            <person name="Zhang Y."/>
            <person name="Hong G."/>
            <person name="Han B."/>
            <person name="Choisne N."/>
            <person name="Demange N."/>
            <person name="Orjeda G."/>
            <person name="Samain S."/>
            <person name="Cattolico L."/>
            <person name="Pelletier E."/>
            <person name="Couloux A."/>
            <person name="Segurens B."/>
            <person name="Wincker P."/>
            <person name="D'Hont A."/>
            <person name="Scarpelli C."/>
            <person name="Weissenbach J."/>
            <person name="Salanoubat M."/>
            <person name="Quetier F."/>
            <person name="Yu Y."/>
            <person name="Kim H.R."/>
            <person name="Rambo T."/>
            <person name="Currie J."/>
            <person name="Collura K."/>
            <person name="Luo M."/>
            <person name="Yang T."/>
            <person name="Ammiraju J.S.S."/>
            <person name="Engler F."/>
            <person name="Soderlund C."/>
            <person name="Wing R.A."/>
            <person name="Palmer L.E."/>
            <person name="de la Bastide M."/>
            <person name="Spiegel L."/>
            <person name="Nascimento L."/>
            <person name="Zutavern T."/>
            <person name="O'Shaughnessy A."/>
            <person name="Dike S."/>
            <person name="Dedhia N."/>
            <person name="Preston R."/>
            <person name="Balija V."/>
            <person name="McCombie W.R."/>
            <person name="Chow T."/>
            <person name="Chen H."/>
            <person name="Chung M."/>
            <person name="Chen C."/>
            <person name="Shaw J."/>
            <person name="Wu H."/>
            <person name="Hsiao K."/>
            <person name="Chao Y."/>
            <person name="Chu M."/>
            <person name="Cheng C."/>
            <person name="Hour A."/>
            <person name="Lee P."/>
            <person name="Lin S."/>
            <person name="Lin Y."/>
            <person name="Liou J."/>
            <person name="Liu S."/>
            <person name="Hsing Y."/>
            <person name="Raghuvanshi S."/>
            <person name="Mohanty A."/>
            <person name="Bharti A.K."/>
            <person name="Gaur A."/>
            <person name="Gupta V."/>
            <person name="Kumar D."/>
            <person name="Ravi V."/>
            <person name="Vij S."/>
            <person name="Kapur A."/>
            <person name="Khurana P."/>
            <person name="Khurana P."/>
            <person name="Khurana J.P."/>
            <person name="Tyagi A.K."/>
            <person name="Gaikwad K."/>
            <person name="Singh A."/>
            <person name="Dalal V."/>
            <person name="Srivastava S."/>
            <person name="Dixit A."/>
            <person name="Pal A.K."/>
            <person name="Ghazi I.A."/>
            <person name="Yadav M."/>
            <person name="Pandit A."/>
            <person name="Bhargava A."/>
            <person name="Sureshbabu K."/>
            <person name="Batra K."/>
            <person name="Sharma T.R."/>
            <person name="Mohapatra T."/>
            <person name="Singh N.K."/>
            <person name="Messing J."/>
            <person name="Nelson A.B."/>
            <person name="Fuks G."/>
            <person name="Kavchok S."/>
            <person name="Keizer G."/>
            <person name="Linton E."/>
            <person name="Llaca V."/>
            <person name="Song R."/>
            <person name="Tanyolac B."/>
            <person name="Young S."/>
            <person name="Ho-Il K."/>
            <person name="Hahn J.H."/>
            <person name="Sangsakoo G."/>
            <person name="Vanavichit A."/>
            <person name="de Mattos Luiz.A.T."/>
            <person name="Zimmer P.D."/>
            <person name="Malone G."/>
            <person name="Dellagostin O."/>
            <person name="de Oliveira A.C."/>
            <person name="Bevan M."/>
            <person name="Bancroft I."/>
            <person name="Minx P."/>
            <person name="Cordum H."/>
            <person name="Wilson R."/>
            <person name="Cheng Z."/>
            <person name="Jin W."/>
            <person name="Jiang J."/>
            <person name="Leong S.A."/>
            <person name="Iwama H."/>
            <person name="Gojobori T."/>
            <person name="Itoh T."/>
            <person name="Niimura Y."/>
            <person name="Fujii Y."/>
            <person name="Habara T."/>
            <person name="Sakai H."/>
            <person name="Sato Y."/>
            <person name="Wilson G."/>
            <person name="Kumar K."/>
            <person name="McCouch S."/>
            <person name="Juretic N."/>
            <person name="Hoen D."/>
            <person name="Wright S."/>
            <person name="Bruskiewich R."/>
            <person name="Bureau T."/>
            <person name="Miyao A."/>
            <person name="Hirochika H."/>
            <person name="Nishikawa T."/>
            <person name="Kadowaki K."/>
            <person name="Sugiura M."/>
            <person name="Burr B."/>
            <person name="Sasaki T."/>
        </authorList>
    </citation>
    <scope>NUCLEOTIDE SEQUENCE [LARGE SCALE GENOMIC DNA]</scope>
    <source>
        <strain evidence="4">cv. Nipponbare</strain>
    </source>
</reference>
<accession>A0A0P0Y7A9</accession>
<evidence type="ECO:0000313" key="3">
    <source>
        <dbReference type="EMBL" id="BAT16060.1"/>
    </source>
</evidence>
<feature type="domain" description="JmjN" evidence="2">
    <location>
        <begin position="55"/>
        <end position="96"/>
    </location>
</feature>
<proteinExistence type="predicted"/>
<dbReference type="Pfam" id="PF02375">
    <property type="entry name" value="JmjN"/>
    <property type="match status" value="1"/>
</dbReference>
<name>A0A0P0Y7A9_ORYSJ</name>
<dbReference type="InParanoid" id="A0A0P0Y7A9"/>
<dbReference type="EMBL" id="AP014968">
    <property type="protein sequence ID" value="BAT16060.1"/>
    <property type="molecule type" value="Genomic_DNA"/>
</dbReference>
<dbReference type="PANTHER" id="PTHR10694">
    <property type="entry name" value="LYSINE-SPECIFIC DEMETHYLASE"/>
    <property type="match status" value="1"/>
</dbReference>
<dbReference type="SMART" id="SM00545">
    <property type="entry name" value="JmjN"/>
    <property type="match status" value="1"/>
</dbReference>
<dbReference type="AlphaFoldDB" id="A0A0P0Y7A9"/>
<feature type="compositionally biased region" description="Basic and acidic residues" evidence="1">
    <location>
        <begin position="154"/>
        <end position="163"/>
    </location>
</feature>
<evidence type="ECO:0000313" key="4">
    <source>
        <dbReference type="Proteomes" id="UP000059680"/>
    </source>
</evidence>
<dbReference type="Proteomes" id="UP000059680">
    <property type="component" value="Chromosome 12"/>
</dbReference>
<sequence length="189" mass="20528">MVADSAVGVHGSAADSGSVRSARTAAERDAEAEATRDTKAAAVEPPEWLQTLPVAPEYHPTLVEFADPIAYILRIKPEASRNGICKIVPLLLQPPEDDTIRRLLQCRQPLPDLPHVPPAGRPLHQEPPCRQPPSVGERGALHPGGVLRQGARVRALEARRTAQEPHPPPAQGPLLGRLHLQALQRRVRQ</sequence>